<dbReference type="InterPro" id="IPR050131">
    <property type="entry name" value="Peptidase_S8_subtilisin-like"/>
</dbReference>
<dbReference type="PRINTS" id="PR00723">
    <property type="entry name" value="SUBTILISIN"/>
</dbReference>
<feature type="active site" description="Charge relay system" evidence="5">
    <location>
        <position position="535"/>
    </location>
</feature>
<feature type="active site" description="Charge relay system" evidence="5">
    <location>
        <position position="277"/>
    </location>
</feature>
<keyword evidence="3 5" id="KW-0378">Hydrolase</keyword>
<dbReference type="EMBL" id="JAWSTH010000082">
    <property type="protein sequence ID" value="MDW5597320.1"/>
    <property type="molecule type" value="Genomic_DNA"/>
</dbReference>
<evidence type="ECO:0000313" key="7">
    <source>
        <dbReference type="EMBL" id="MDW5597320.1"/>
    </source>
</evidence>
<comment type="caution">
    <text evidence="7">The sequence shown here is derived from an EMBL/GenBank/DDBJ whole genome shotgun (WGS) entry which is preliminary data.</text>
</comment>
<dbReference type="InterPro" id="IPR000209">
    <property type="entry name" value="Peptidase_S8/S53_dom"/>
</dbReference>
<dbReference type="InterPro" id="IPR036852">
    <property type="entry name" value="Peptidase_S8/S53_dom_sf"/>
</dbReference>
<evidence type="ECO:0000256" key="1">
    <source>
        <dbReference type="ARBA" id="ARBA00011073"/>
    </source>
</evidence>
<proteinExistence type="inferred from homology"/>
<evidence type="ECO:0000256" key="2">
    <source>
        <dbReference type="ARBA" id="ARBA00022670"/>
    </source>
</evidence>
<gene>
    <name evidence="7" type="ORF">R7226_23435</name>
</gene>
<sequence length="792" mass="85651">MPDRLPHIELPAPADLAFQGYGGEPTVEPPSRDRETHAAALEQQIASLEQAWSARESVARAPSARGHVAMARLSPGTDTATVRKLASKANAVVAARIDDGVLIHFRRGDMRELRQKLAQYADPSKDSSKTALPKNAPLINRIESIGTPSLKNLSDGWLAAADIDAETDYTVEIWMPGGRTASDRQREAIHSELTWFLDAKGIHATPRWYSATEREICLLTLAGEHLLELPEACPDVYEIREPQQAIVPHLLEPTASQVVAAGGGVPPNPPVVVAVLDTGIAERHPLLERTIATAGVSVVIDDLSAADRAGHGTRMAGVVAYTDLAGQLQSGRLPQPRAFLQNIRVMAEERDDASIEFWPERMQDAIAAAEEHVAERRLFSAALGAEPDPRERRSVWAIATDQLSYGDGSRPGRLITVPTGNVRPSELAAAAYPSQSLATAMSTPAEAVNAVTVGAITDLTAVPTGSTATAGAGQLSPFSRCDIGRGRPIKPDVVAEGGNWRVNGRSISGHPSVGVLTTSHQHAYGPPLAATCATSAACSSVAGMLAEIWHANPSRRPETIRALLVHSARWTQQMRSQLDDADRLRAVGYGLPDPSRVCDSTARRPTMIVEREIALDPDDEGKRHTHLIELPFPEAVLHGLGATEIEVSVTLSYFTEPNENLVRNYEGFGLRWKFQRPLQSPSSFLRSYNKLAAVSDRRRGTKLNWEIGRPKDKGTVQSDRCRTTAAELASCGLLAVFPVLGWWDGREERSRRSIPYSLVISLDAGEANVDLYSAIEATIEGTTDVETTVEIL</sequence>
<dbReference type="RefSeq" id="WP_318599784.1">
    <property type="nucleotide sequence ID" value="NZ_JAWSTH010000082.1"/>
</dbReference>
<keyword evidence="2 5" id="KW-0645">Protease</keyword>
<dbReference type="Pfam" id="PF00082">
    <property type="entry name" value="Peptidase_S8"/>
    <property type="match status" value="1"/>
</dbReference>
<dbReference type="Gene3D" id="3.40.50.200">
    <property type="entry name" value="Peptidase S8/S53 domain"/>
    <property type="match status" value="1"/>
</dbReference>
<comment type="similarity">
    <text evidence="1 5">Belongs to the peptidase S8 family.</text>
</comment>
<dbReference type="InterPro" id="IPR015500">
    <property type="entry name" value="Peptidase_S8_subtilisin-rel"/>
</dbReference>
<dbReference type="InterPro" id="IPR023827">
    <property type="entry name" value="Peptidase_S8_Asp-AS"/>
</dbReference>
<name>A0ABU4HXX1_9ACTN</name>
<evidence type="ECO:0000256" key="3">
    <source>
        <dbReference type="ARBA" id="ARBA00022801"/>
    </source>
</evidence>
<feature type="domain" description="Peptidase S8/S53" evidence="6">
    <location>
        <begin position="271"/>
        <end position="590"/>
    </location>
</feature>
<feature type="active site" description="Charge relay system" evidence="5">
    <location>
        <position position="311"/>
    </location>
</feature>
<reference evidence="7 8" key="2">
    <citation type="submission" date="2023-10" db="EMBL/GenBank/DDBJ databases">
        <authorList>
            <person name="Han X.F."/>
        </authorList>
    </citation>
    <scope>NUCLEOTIDE SEQUENCE [LARGE SCALE GENOMIC DNA]</scope>
    <source>
        <strain evidence="7 8">KCTC 39840</strain>
    </source>
</reference>
<dbReference type="CDD" id="cd04847">
    <property type="entry name" value="Peptidases_S8_Subtilisin_like_2"/>
    <property type="match status" value="1"/>
</dbReference>
<organism evidence="7 8">
    <name type="scientific">Conexibacter stalactiti</name>
    <dbReference type="NCBI Taxonomy" id="1940611"/>
    <lineage>
        <taxon>Bacteria</taxon>
        <taxon>Bacillati</taxon>
        <taxon>Actinomycetota</taxon>
        <taxon>Thermoleophilia</taxon>
        <taxon>Solirubrobacterales</taxon>
        <taxon>Conexibacteraceae</taxon>
        <taxon>Conexibacter</taxon>
    </lineage>
</organism>
<dbReference type="Proteomes" id="UP001284601">
    <property type="component" value="Unassembled WGS sequence"/>
</dbReference>
<evidence type="ECO:0000313" key="8">
    <source>
        <dbReference type="Proteomes" id="UP001284601"/>
    </source>
</evidence>
<protein>
    <submittedName>
        <fullName evidence="7">S8 family peptidase</fullName>
    </submittedName>
</protein>
<evidence type="ECO:0000256" key="5">
    <source>
        <dbReference type="PROSITE-ProRule" id="PRU01240"/>
    </source>
</evidence>
<dbReference type="PROSITE" id="PS00136">
    <property type="entry name" value="SUBTILASE_ASP"/>
    <property type="match status" value="1"/>
</dbReference>
<dbReference type="PANTHER" id="PTHR43806">
    <property type="entry name" value="PEPTIDASE S8"/>
    <property type="match status" value="1"/>
</dbReference>
<reference evidence="8" key="1">
    <citation type="submission" date="2023-07" db="EMBL/GenBank/DDBJ databases">
        <title>Conexibacter stalactiti sp. nov., isolated from stalactites in a lava cave and emended description of the genus Conexibacter.</title>
        <authorList>
            <person name="Lee S.D."/>
        </authorList>
    </citation>
    <scope>NUCLEOTIDE SEQUENCE [LARGE SCALE GENOMIC DNA]</scope>
    <source>
        <strain evidence="8">KCTC 39840</strain>
    </source>
</reference>
<dbReference type="PROSITE" id="PS51892">
    <property type="entry name" value="SUBTILASE"/>
    <property type="match status" value="1"/>
</dbReference>
<evidence type="ECO:0000256" key="4">
    <source>
        <dbReference type="ARBA" id="ARBA00022825"/>
    </source>
</evidence>
<keyword evidence="8" id="KW-1185">Reference proteome</keyword>
<accession>A0ABU4HXX1</accession>
<dbReference type="InterPro" id="IPR034074">
    <property type="entry name" value="Y4bN_pept_dom"/>
</dbReference>
<dbReference type="SUPFAM" id="SSF52743">
    <property type="entry name" value="Subtilisin-like"/>
    <property type="match status" value="1"/>
</dbReference>
<dbReference type="PANTHER" id="PTHR43806:SF11">
    <property type="entry name" value="CEREVISIN-RELATED"/>
    <property type="match status" value="1"/>
</dbReference>
<evidence type="ECO:0000259" key="6">
    <source>
        <dbReference type="Pfam" id="PF00082"/>
    </source>
</evidence>
<keyword evidence="4 5" id="KW-0720">Serine protease</keyword>